<dbReference type="Proteomes" id="UP001164539">
    <property type="component" value="Chromosome 9"/>
</dbReference>
<evidence type="ECO:0000313" key="2">
    <source>
        <dbReference type="Proteomes" id="UP001164539"/>
    </source>
</evidence>
<sequence length="141" mass="15966">SPYKFHQLLLILLSFILNCGTLLKMKRQRHGDGGTKAEDHATSKARKKNKKVVDKVEEEAENGVESAPAVAAAVVEESLGWEEWPLLTREVVDEEMSWGYFSLPIWGVEFMAEAYGSLFSDVVWDDDIWNLKSIREIPANI</sequence>
<evidence type="ECO:0000313" key="1">
    <source>
        <dbReference type="EMBL" id="KAJ4709940.1"/>
    </source>
</evidence>
<accession>A0ACC1XEW9</accession>
<keyword evidence="2" id="KW-1185">Reference proteome</keyword>
<protein>
    <submittedName>
        <fullName evidence="1">Mucin-3A like</fullName>
    </submittedName>
</protein>
<organism evidence="1 2">
    <name type="scientific">Melia azedarach</name>
    <name type="common">Chinaberry tree</name>
    <dbReference type="NCBI Taxonomy" id="155640"/>
    <lineage>
        <taxon>Eukaryota</taxon>
        <taxon>Viridiplantae</taxon>
        <taxon>Streptophyta</taxon>
        <taxon>Embryophyta</taxon>
        <taxon>Tracheophyta</taxon>
        <taxon>Spermatophyta</taxon>
        <taxon>Magnoliopsida</taxon>
        <taxon>eudicotyledons</taxon>
        <taxon>Gunneridae</taxon>
        <taxon>Pentapetalae</taxon>
        <taxon>rosids</taxon>
        <taxon>malvids</taxon>
        <taxon>Sapindales</taxon>
        <taxon>Meliaceae</taxon>
        <taxon>Melia</taxon>
    </lineage>
</organism>
<comment type="caution">
    <text evidence="1">The sequence shown here is derived from an EMBL/GenBank/DDBJ whole genome shotgun (WGS) entry which is preliminary data.</text>
</comment>
<reference evidence="1 2" key="1">
    <citation type="journal article" date="2023" name="Science">
        <title>Complex scaffold remodeling in plant triterpene biosynthesis.</title>
        <authorList>
            <person name="De La Pena R."/>
            <person name="Hodgson H."/>
            <person name="Liu J.C."/>
            <person name="Stephenson M.J."/>
            <person name="Martin A.C."/>
            <person name="Owen C."/>
            <person name="Harkess A."/>
            <person name="Leebens-Mack J."/>
            <person name="Jimenez L.E."/>
            <person name="Osbourn A."/>
            <person name="Sattely E.S."/>
        </authorList>
    </citation>
    <scope>NUCLEOTIDE SEQUENCE [LARGE SCALE GENOMIC DNA]</scope>
    <source>
        <strain evidence="2">cv. JPN11</strain>
        <tissue evidence="1">Leaf</tissue>
    </source>
</reference>
<feature type="non-terminal residue" evidence="1">
    <location>
        <position position="1"/>
    </location>
</feature>
<gene>
    <name evidence="1" type="ORF">OWV82_016187</name>
</gene>
<dbReference type="EMBL" id="CM051402">
    <property type="protein sequence ID" value="KAJ4709940.1"/>
    <property type="molecule type" value="Genomic_DNA"/>
</dbReference>
<proteinExistence type="predicted"/>
<name>A0ACC1XEW9_MELAZ</name>